<dbReference type="Proteomes" id="UP001321492">
    <property type="component" value="Unassembled WGS sequence"/>
</dbReference>
<accession>A0ABT7AHB8</accession>
<organism evidence="3 4">
    <name type="scientific">Chelatococcus albus</name>
    <dbReference type="NCBI Taxonomy" id="3047466"/>
    <lineage>
        <taxon>Bacteria</taxon>
        <taxon>Pseudomonadati</taxon>
        <taxon>Pseudomonadota</taxon>
        <taxon>Alphaproteobacteria</taxon>
        <taxon>Hyphomicrobiales</taxon>
        <taxon>Chelatococcaceae</taxon>
        <taxon>Chelatococcus</taxon>
    </lineage>
</organism>
<sequence>MSDSATLPTGGVPPRPPGRAGAEHAAAYAAARRHSARVRFLKRAIPIGAVVAIVAVLVVGLFDPFGRLQGVTLGPVSLSGTKVTMEQPRLSGFRKDAQPYEVTAVSASQDVRKPTIVELKELKARVALDQKGFAHLQAATGVYDTQKEQLELQRNVLVRTDSGYDARLQSASVDFKAGTVVSNEPVRVEIKGGTIEAESLQVSDNGKRIAFIGRVRTVFDRGQFGAGPAVAQPATTTP</sequence>
<evidence type="ECO:0000313" key="4">
    <source>
        <dbReference type="Proteomes" id="UP001321492"/>
    </source>
</evidence>
<dbReference type="NCBIfam" id="TIGR04409">
    <property type="entry name" value="LptC_YrbK"/>
    <property type="match status" value="1"/>
</dbReference>
<dbReference type="RefSeq" id="WP_283740777.1">
    <property type="nucleotide sequence ID" value="NZ_JASJEV010000006.1"/>
</dbReference>
<dbReference type="InterPro" id="IPR026265">
    <property type="entry name" value="LptC"/>
</dbReference>
<evidence type="ECO:0000256" key="2">
    <source>
        <dbReference type="SAM" id="Phobius"/>
    </source>
</evidence>
<gene>
    <name evidence="3" type="primary">lptC</name>
    <name evidence="3" type="ORF">QNA08_11110</name>
</gene>
<evidence type="ECO:0000313" key="3">
    <source>
        <dbReference type="EMBL" id="MDJ1158781.1"/>
    </source>
</evidence>
<dbReference type="EMBL" id="JASJEV010000006">
    <property type="protein sequence ID" value="MDJ1158781.1"/>
    <property type="molecule type" value="Genomic_DNA"/>
</dbReference>
<dbReference type="Pfam" id="PF06835">
    <property type="entry name" value="LptC"/>
    <property type="match status" value="1"/>
</dbReference>
<evidence type="ECO:0000256" key="1">
    <source>
        <dbReference type="SAM" id="MobiDB-lite"/>
    </source>
</evidence>
<keyword evidence="2" id="KW-1133">Transmembrane helix</keyword>
<feature type="region of interest" description="Disordered" evidence="1">
    <location>
        <begin position="1"/>
        <end position="21"/>
    </location>
</feature>
<dbReference type="Gene3D" id="2.60.450.10">
    <property type="entry name" value="Lipopolysaccharide (LPS) transport protein A like domain"/>
    <property type="match status" value="1"/>
</dbReference>
<dbReference type="InterPro" id="IPR010664">
    <property type="entry name" value="LipoPS_assembly_LptC-rel"/>
</dbReference>
<keyword evidence="4" id="KW-1185">Reference proteome</keyword>
<protein>
    <submittedName>
        <fullName evidence="3">LPS export ABC transporter periplasmic protein LptC</fullName>
    </submittedName>
</protein>
<keyword evidence="2" id="KW-0472">Membrane</keyword>
<comment type="caution">
    <text evidence="3">The sequence shown here is derived from an EMBL/GenBank/DDBJ whole genome shotgun (WGS) entry which is preliminary data.</text>
</comment>
<feature type="transmembrane region" description="Helical" evidence="2">
    <location>
        <begin position="40"/>
        <end position="62"/>
    </location>
</feature>
<name>A0ABT7AHB8_9HYPH</name>
<proteinExistence type="predicted"/>
<keyword evidence="2" id="KW-0812">Transmembrane</keyword>
<reference evidence="3 4" key="1">
    <citation type="submission" date="2023-05" db="EMBL/GenBank/DDBJ databases">
        <title>Chelatococcus sp. nov., a moderately thermophilic bacterium isolated from hot spring microbial mat.</title>
        <authorList>
            <person name="Hu C.-J."/>
            <person name="Li W.-J."/>
        </authorList>
    </citation>
    <scope>NUCLEOTIDE SEQUENCE [LARGE SCALE GENOMIC DNA]</scope>
    <source>
        <strain evidence="3 4">SYSU G07232</strain>
    </source>
</reference>